<organism evidence="12 13">
    <name type="scientific">Dichanthelium oligosanthes</name>
    <dbReference type="NCBI Taxonomy" id="888268"/>
    <lineage>
        <taxon>Eukaryota</taxon>
        <taxon>Viridiplantae</taxon>
        <taxon>Streptophyta</taxon>
        <taxon>Embryophyta</taxon>
        <taxon>Tracheophyta</taxon>
        <taxon>Spermatophyta</taxon>
        <taxon>Magnoliopsida</taxon>
        <taxon>Liliopsida</taxon>
        <taxon>Poales</taxon>
        <taxon>Poaceae</taxon>
        <taxon>PACMAD clade</taxon>
        <taxon>Panicoideae</taxon>
        <taxon>Panicodae</taxon>
        <taxon>Paniceae</taxon>
        <taxon>Dichantheliinae</taxon>
        <taxon>Dichanthelium</taxon>
    </lineage>
</organism>
<dbReference type="STRING" id="888268.A0A1E5VVV0"/>
<dbReference type="OrthoDB" id="1700726at2759"/>
<dbReference type="GO" id="GO:0016020">
    <property type="term" value="C:membrane"/>
    <property type="evidence" value="ECO:0007669"/>
    <property type="project" value="TreeGrafter"/>
</dbReference>
<name>A0A1E5VVV0_9POAL</name>
<dbReference type="InterPro" id="IPR042099">
    <property type="entry name" value="ANL_N_sf"/>
</dbReference>
<evidence type="ECO:0000256" key="4">
    <source>
        <dbReference type="ARBA" id="ARBA00022598"/>
    </source>
</evidence>
<keyword evidence="6" id="KW-0067">ATP-binding</keyword>
<dbReference type="GO" id="GO:0106290">
    <property type="term" value="F:trans-cinnamate-CoA ligase activity"/>
    <property type="evidence" value="ECO:0007669"/>
    <property type="project" value="UniProtKB-ARBA"/>
</dbReference>
<evidence type="ECO:0000256" key="1">
    <source>
        <dbReference type="ARBA" id="ARBA00001946"/>
    </source>
</evidence>
<gene>
    <name evidence="12" type="ORF">BAE44_0009740</name>
</gene>
<dbReference type="PANTHER" id="PTHR43272:SF83">
    <property type="entry name" value="ACYL-COA SYNTHETASE LONG-CHAIN, ISOFORM J"/>
    <property type="match status" value="1"/>
</dbReference>
<feature type="domain" description="AMP-dependent synthetase/ligase" evidence="11">
    <location>
        <begin position="102"/>
        <end position="149"/>
    </location>
</feature>
<dbReference type="EMBL" id="LWDX02028090">
    <property type="protein sequence ID" value="OEL29240.1"/>
    <property type="molecule type" value="Genomic_DNA"/>
</dbReference>
<sequence length="671" mass="73641">MNPYFVGFLVPVAVSVLLHKRRKAERKRGVRVEVGGEPGYAIRNYRFEQPVETHWEGVSTLAELFERSCKEYVYMPLFGTRKLISRETESAPGGRSFEKLHLGEYEWKCYAEAFKSVCNFSSGLIQLGHQKNERVAIFAETRAEWQVALQTEVTTVICGQKELKKLIDISGQLDTVTRVVYINEEGISAEVSLARNSTSWIVESFDEVGRLGTEAPVEANMPLPSDVAVIMYTSGSTGLPKGVMMTHRNVLATLSAVMTIVPALGSKDIYLAYLPLAHILELAAEALMAAVGASIGYGSPLTLTDTSNRIKKGTLGDASALKPTLMTAVPAILDRVHDGVRKNVDTTGGAAKQLFDIAYNRRLAAINGSWLGAWGLEKLLWDTLVFGKVCAILGGKIRFILSGGAPLSGDTQRFINICLGAPIGQGYGLTETCAGGTFSEYDDTSVGRVGAPLPCSYIKLIDWPEGGYLTTDSPMPRGEIVIGGPNVTKGYFKNEAKTNEVYKDDEKGMRWFYSGDIGRFHPDGCLEIIDRKKDIVKLQHGEYVSLGKVEAALIVSPYVENIMVHADPFHNYCVALVVAAQNELESWASQQGITYSDFSDLCQKQEAVKEVLGSLAKAGKQARLEKFEIPAKIKLIPEPWTPESGLVTAALKLKREVIRRTYENDLVQLYA</sequence>
<comment type="catalytic activity">
    <reaction evidence="8">
        <text>(E)-4-coumaroyl-AMP + CoA = (E)-4-coumaroyl-CoA + AMP + H(+)</text>
        <dbReference type="Rhea" id="RHEA:72423"/>
        <dbReference type="ChEBI" id="CHEBI:15378"/>
        <dbReference type="ChEBI" id="CHEBI:57287"/>
        <dbReference type="ChEBI" id="CHEBI:85008"/>
        <dbReference type="ChEBI" id="CHEBI:192348"/>
        <dbReference type="ChEBI" id="CHEBI:456215"/>
    </reaction>
    <physiologicalReaction direction="left-to-right" evidence="8">
        <dbReference type="Rhea" id="RHEA:72424"/>
    </physiologicalReaction>
</comment>
<evidence type="ECO:0000313" key="12">
    <source>
        <dbReference type="EMBL" id="OEL29240.1"/>
    </source>
</evidence>
<evidence type="ECO:0000256" key="2">
    <source>
        <dbReference type="ARBA" id="ARBA00006432"/>
    </source>
</evidence>
<comment type="caution">
    <text evidence="12">The sequence shown here is derived from an EMBL/GenBank/DDBJ whole genome shotgun (WGS) entry which is preliminary data.</text>
</comment>
<evidence type="ECO:0000313" key="13">
    <source>
        <dbReference type="Proteomes" id="UP000095767"/>
    </source>
</evidence>
<evidence type="ECO:0000256" key="7">
    <source>
        <dbReference type="ARBA" id="ARBA00034219"/>
    </source>
</evidence>
<dbReference type="GO" id="GO:0004467">
    <property type="term" value="F:long-chain fatty acid-CoA ligase activity"/>
    <property type="evidence" value="ECO:0007669"/>
    <property type="project" value="UniProtKB-EC"/>
</dbReference>
<comment type="cofactor">
    <cofactor evidence="1">
        <name>Mg(2+)</name>
        <dbReference type="ChEBI" id="CHEBI:18420"/>
    </cofactor>
</comment>
<dbReference type="EC" id="6.2.1.12" evidence="3"/>
<accession>A0A1E5VVV0</accession>
<evidence type="ECO:0000256" key="3">
    <source>
        <dbReference type="ARBA" id="ARBA00012959"/>
    </source>
</evidence>
<protein>
    <recommendedName>
        <fullName evidence="3">4-coumarate--CoA ligase</fullName>
        <ecNumber evidence="3">6.2.1.12</ecNumber>
    </recommendedName>
</protein>
<dbReference type="Pfam" id="PF00501">
    <property type="entry name" value="AMP-binding"/>
    <property type="match status" value="2"/>
</dbReference>
<proteinExistence type="inferred from homology"/>
<evidence type="ECO:0000256" key="6">
    <source>
        <dbReference type="ARBA" id="ARBA00022840"/>
    </source>
</evidence>
<dbReference type="GO" id="GO:0005524">
    <property type="term" value="F:ATP binding"/>
    <property type="evidence" value="ECO:0007669"/>
    <property type="project" value="UniProtKB-KW"/>
</dbReference>
<dbReference type="InterPro" id="IPR000873">
    <property type="entry name" value="AMP-dep_synth/lig_dom"/>
</dbReference>
<dbReference type="Proteomes" id="UP000095767">
    <property type="component" value="Unassembled WGS sequence"/>
</dbReference>
<evidence type="ECO:0000256" key="5">
    <source>
        <dbReference type="ARBA" id="ARBA00022741"/>
    </source>
</evidence>
<comment type="catalytic activity">
    <reaction evidence="7">
        <text>(E)-4-coumarate + ATP + H(+) = (E)-4-coumaroyl-AMP + diphosphate</text>
        <dbReference type="Rhea" id="RHEA:72419"/>
        <dbReference type="ChEBI" id="CHEBI:12876"/>
        <dbReference type="ChEBI" id="CHEBI:15378"/>
        <dbReference type="ChEBI" id="CHEBI:30616"/>
        <dbReference type="ChEBI" id="CHEBI:33019"/>
        <dbReference type="ChEBI" id="CHEBI:192348"/>
    </reaction>
    <physiologicalReaction direction="left-to-right" evidence="7">
        <dbReference type="Rhea" id="RHEA:72420"/>
    </physiologicalReaction>
</comment>
<keyword evidence="13" id="KW-1185">Reference proteome</keyword>
<comment type="catalytic activity">
    <reaction evidence="10">
        <text>a long-chain fatty acid + ATP + CoA = a long-chain fatty acyl-CoA + AMP + diphosphate</text>
        <dbReference type="Rhea" id="RHEA:15421"/>
        <dbReference type="ChEBI" id="CHEBI:30616"/>
        <dbReference type="ChEBI" id="CHEBI:33019"/>
        <dbReference type="ChEBI" id="CHEBI:57287"/>
        <dbReference type="ChEBI" id="CHEBI:57560"/>
        <dbReference type="ChEBI" id="CHEBI:83139"/>
        <dbReference type="ChEBI" id="CHEBI:456215"/>
        <dbReference type="EC" id="6.2.1.3"/>
    </reaction>
</comment>
<dbReference type="PROSITE" id="PS00455">
    <property type="entry name" value="AMP_BINDING"/>
    <property type="match status" value="1"/>
</dbReference>
<keyword evidence="5" id="KW-0547">Nucleotide-binding</keyword>
<comment type="catalytic activity">
    <reaction evidence="9">
        <text>(E)-4-coumarate + ATP + CoA = (E)-4-coumaroyl-CoA + AMP + diphosphate</text>
        <dbReference type="Rhea" id="RHEA:19641"/>
        <dbReference type="ChEBI" id="CHEBI:12876"/>
        <dbReference type="ChEBI" id="CHEBI:30616"/>
        <dbReference type="ChEBI" id="CHEBI:33019"/>
        <dbReference type="ChEBI" id="CHEBI:57287"/>
        <dbReference type="ChEBI" id="CHEBI:85008"/>
        <dbReference type="ChEBI" id="CHEBI:456215"/>
        <dbReference type="EC" id="6.2.1.12"/>
    </reaction>
    <physiologicalReaction direction="left-to-right" evidence="9">
        <dbReference type="Rhea" id="RHEA:19642"/>
    </physiologicalReaction>
</comment>
<dbReference type="PANTHER" id="PTHR43272">
    <property type="entry name" value="LONG-CHAIN-FATTY-ACID--COA LIGASE"/>
    <property type="match status" value="1"/>
</dbReference>
<evidence type="ECO:0000259" key="11">
    <source>
        <dbReference type="Pfam" id="PF00501"/>
    </source>
</evidence>
<dbReference type="Gene3D" id="3.40.50.12780">
    <property type="entry name" value="N-terminal domain of ligase-like"/>
    <property type="match status" value="1"/>
</dbReference>
<dbReference type="InterPro" id="IPR020845">
    <property type="entry name" value="AMP-binding_CS"/>
</dbReference>
<reference evidence="12 13" key="1">
    <citation type="submission" date="2016-09" db="EMBL/GenBank/DDBJ databases">
        <title>The draft genome of Dichanthelium oligosanthes: A C3 panicoid grass species.</title>
        <authorList>
            <person name="Studer A.J."/>
            <person name="Schnable J.C."/>
            <person name="Brutnell T.P."/>
        </authorList>
    </citation>
    <scope>NUCLEOTIDE SEQUENCE [LARGE SCALE GENOMIC DNA]</scope>
    <source>
        <strain evidence="13">cv. Kellogg 1175</strain>
        <tissue evidence="12">Leaf</tissue>
    </source>
</reference>
<comment type="similarity">
    <text evidence="2">Belongs to the ATP-dependent AMP-binding enzyme family.</text>
</comment>
<dbReference type="GO" id="GO:0009698">
    <property type="term" value="P:phenylpropanoid metabolic process"/>
    <property type="evidence" value="ECO:0007669"/>
    <property type="project" value="UniProtKB-ARBA"/>
</dbReference>
<keyword evidence="4" id="KW-0436">Ligase</keyword>
<evidence type="ECO:0000256" key="8">
    <source>
        <dbReference type="ARBA" id="ARBA00034223"/>
    </source>
</evidence>
<dbReference type="AlphaFoldDB" id="A0A1E5VVV0"/>
<dbReference type="GO" id="GO:0005783">
    <property type="term" value="C:endoplasmic reticulum"/>
    <property type="evidence" value="ECO:0007669"/>
    <property type="project" value="TreeGrafter"/>
</dbReference>
<feature type="domain" description="AMP-dependent synthetase/ligase" evidence="11">
    <location>
        <begin position="150"/>
        <end position="492"/>
    </location>
</feature>
<evidence type="ECO:0000256" key="9">
    <source>
        <dbReference type="ARBA" id="ARBA00034252"/>
    </source>
</evidence>
<dbReference type="SUPFAM" id="SSF56801">
    <property type="entry name" value="Acetyl-CoA synthetase-like"/>
    <property type="match status" value="1"/>
</dbReference>
<evidence type="ECO:0000256" key="10">
    <source>
        <dbReference type="ARBA" id="ARBA00036813"/>
    </source>
</evidence>
<dbReference type="GO" id="GO:0016207">
    <property type="term" value="F:4-coumarate-CoA ligase activity"/>
    <property type="evidence" value="ECO:0007669"/>
    <property type="project" value="UniProtKB-EC"/>
</dbReference>